<organism evidence="1 2">
    <name type="scientific">Chiloscyllium punctatum</name>
    <name type="common">Brownbanded bambooshark</name>
    <name type="synonym">Hemiscyllium punctatum</name>
    <dbReference type="NCBI Taxonomy" id="137246"/>
    <lineage>
        <taxon>Eukaryota</taxon>
        <taxon>Metazoa</taxon>
        <taxon>Chordata</taxon>
        <taxon>Craniata</taxon>
        <taxon>Vertebrata</taxon>
        <taxon>Chondrichthyes</taxon>
        <taxon>Elasmobranchii</taxon>
        <taxon>Galeomorphii</taxon>
        <taxon>Galeoidea</taxon>
        <taxon>Orectolobiformes</taxon>
        <taxon>Hemiscylliidae</taxon>
        <taxon>Chiloscyllium</taxon>
    </lineage>
</organism>
<dbReference type="AlphaFoldDB" id="A0A401SLP6"/>
<name>A0A401SLP6_CHIPU</name>
<dbReference type="EMBL" id="BEZZ01000355">
    <property type="protein sequence ID" value="GCC31314.1"/>
    <property type="molecule type" value="Genomic_DNA"/>
</dbReference>
<sequence length="86" mass="10541">MSMRTLLRCFPTVSCLHLSDLWEEEEEGSWRFVERHRDREGEPLLWRIRDFVFLNSLNRLAFPRCETDPKPDPEKDRRRIVGFHPW</sequence>
<evidence type="ECO:0000313" key="2">
    <source>
        <dbReference type="Proteomes" id="UP000287033"/>
    </source>
</evidence>
<dbReference type="Proteomes" id="UP000287033">
    <property type="component" value="Unassembled WGS sequence"/>
</dbReference>
<proteinExistence type="predicted"/>
<reference evidence="1 2" key="1">
    <citation type="journal article" date="2018" name="Nat. Ecol. Evol.">
        <title>Shark genomes provide insights into elasmobranch evolution and the origin of vertebrates.</title>
        <authorList>
            <person name="Hara Y"/>
            <person name="Yamaguchi K"/>
            <person name="Onimaru K"/>
            <person name="Kadota M"/>
            <person name="Koyanagi M"/>
            <person name="Keeley SD"/>
            <person name="Tatsumi K"/>
            <person name="Tanaka K"/>
            <person name="Motone F"/>
            <person name="Kageyama Y"/>
            <person name="Nozu R"/>
            <person name="Adachi N"/>
            <person name="Nishimura O"/>
            <person name="Nakagawa R"/>
            <person name="Tanegashima C"/>
            <person name="Kiyatake I"/>
            <person name="Matsumoto R"/>
            <person name="Murakumo K"/>
            <person name="Nishida K"/>
            <person name="Terakita A"/>
            <person name="Kuratani S"/>
            <person name="Sato K"/>
            <person name="Hyodo S Kuraku.S."/>
        </authorList>
    </citation>
    <scope>NUCLEOTIDE SEQUENCE [LARGE SCALE GENOMIC DNA]</scope>
</reference>
<evidence type="ECO:0000313" key="1">
    <source>
        <dbReference type="EMBL" id="GCC31314.1"/>
    </source>
</evidence>
<accession>A0A401SLP6</accession>
<protein>
    <submittedName>
        <fullName evidence="1">Uncharacterized protein</fullName>
    </submittedName>
</protein>
<comment type="caution">
    <text evidence="1">The sequence shown here is derived from an EMBL/GenBank/DDBJ whole genome shotgun (WGS) entry which is preliminary data.</text>
</comment>
<gene>
    <name evidence="1" type="ORF">chiPu_0009771</name>
</gene>
<keyword evidence="2" id="KW-1185">Reference proteome</keyword>